<dbReference type="InterPro" id="IPR036424">
    <property type="entry name" value="UPP_synth-like_sf"/>
</dbReference>
<comment type="caution">
    <text evidence="2">The sequence shown here is derived from an EMBL/GenBank/DDBJ whole genome shotgun (WGS) entry which is preliminary data.</text>
</comment>
<evidence type="ECO:0000313" key="2">
    <source>
        <dbReference type="EMBL" id="KAK5784011.1"/>
    </source>
</evidence>
<dbReference type="Pfam" id="PF01255">
    <property type="entry name" value="Prenyltransf"/>
    <property type="match status" value="1"/>
</dbReference>
<dbReference type="PANTHER" id="PTHR10291:SF18">
    <property type="entry name" value="DEHYDRODOLICHYL DIPHOSPHATE SYNTHASE CPT3"/>
    <property type="match status" value="1"/>
</dbReference>
<evidence type="ECO:0000256" key="1">
    <source>
        <dbReference type="ARBA" id="ARBA00022679"/>
    </source>
</evidence>
<keyword evidence="1" id="KW-0808">Transferase</keyword>
<dbReference type="SUPFAM" id="SSF64005">
    <property type="entry name" value="Undecaprenyl diphosphate synthase"/>
    <property type="match status" value="1"/>
</dbReference>
<organism evidence="2 3">
    <name type="scientific">Gossypium arboreum</name>
    <name type="common">Tree cotton</name>
    <name type="synonym">Gossypium nanking</name>
    <dbReference type="NCBI Taxonomy" id="29729"/>
    <lineage>
        <taxon>Eukaryota</taxon>
        <taxon>Viridiplantae</taxon>
        <taxon>Streptophyta</taxon>
        <taxon>Embryophyta</taxon>
        <taxon>Tracheophyta</taxon>
        <taxon>Spermatophyta</taxon>
        <taxon>Magnoliopsida</taxon>
        <taxon>eudicotyledons</taxon>
        <taxon>Gunneridae</taxon>
        <taxon>Pentapetalae</taxon>
        <taxon>rosids</taxon>
        <taxon>malvids</taxon>
        <taxon>Malvales</taxon>
        <taxon>Malvaceae</taxon>
        <taxon>Malvoideae</taxon>
        <taxon>Gossypium</taxon>
    </lineage>
</organism>
<dbReference type="EMBL" id="JARKNE010000011">
    <property type="protein sequence ID" value="KAK5784011.1"/>
    <property type="molecule type" value="Genomic_DNA"/>
</dbReference>
<dbReference type="PANTHER" id="PTHR10291">
    <property type="entry name" value="DEHYDRODOLICHYL DIPHOSPHATE SYNTHASE FAMILY MEMBER"/>
    <property type="match status" value="1"/>
</dbReference>
<name>A0ABR0N0J6_GOSAR</name>
<evidence type="ECO:0000313" key="3">
    <source>
        <dbReference type="Proteomes" id="UP001358586"/>
    </source>
</evidence>
<sequence length="144" mass="16520">MLATDKNSKAVLSICVAYTSTNEIMHAVQESCEEKWDEITILNSSGAGYGLISLGGYEQDEMDHLIKLNDIEKHMYMAASPDPDIIIRTSSETSLSNFLLWQSANCYLYSPSVLWPEIGFRQFLWAILNFQRIHFYLDKQRQQS</sequence>
<dbReference type="Gene3D" id="3.40.1180.10">
    <property type="entry name" value="Decaprenyl diphosphate synthase-like"/>
    <property type="match status" value="1"/>
</dbReference>
<dbReference type="InterPro" id="IPR001441">
    <property type="entry name" value="UPP_synth-like"/>
</dbReference>
<keyword evidence="3" id="KW-1185">Reference proteome</keyword>
<dbReference type="Proteomes" id="UP001358586">
    <property type="component" value="Chromosome 11"/>
</dbReference>
<proteinExistence type="predicted"/>
<accession>A0ABR0N0J6</accession>
<gene>
    <name evidence="2" type="ORF">PVK06_038529</name>
</gene>
<reference evidence="2 3" key="1">
    <citation type="submission" date="2023-03" db="EMBL/GenBank/DDBJ databases">
        <title>WGS of Gossypium arboreum.</title>
        <authorList>
            <person name="Yu D."/>
        </authorList>
    </citation>
    <scope>NUCLEOTIDE SEQUENCE [LARGE SCALE GENOMIC DNA]</scope>
    <source>
        <tissue evidence="2">Leaf</tissue>
    </source>
</reference>
<protein>
    <submittedName>
        <fullName evidence="2">Uncharacterized protein</fullName>
    </submittedName>
</protein>